<evidence type="ECO:0000259" key="2">
    <source>
        <dbReference type="PROSITE" id="PS50994"/>
    </source>
</evidence>
<dbReference type="GO" id="GO:0003676">
    <property type="term" value="F:nucleic acid binding"/>
    <property type="evidence" value="ECO:0007669"/>
    <property type="project" value="InterPro"/>
</dbReference>
<dbReference type="SUPFAM" id="SSF53098">
    <property type="entry name" value="Ribonuclease H-like"/>
    <property type="match status" value="1"/>
</dbReference>
<gene>
    <name evidence="3" type="ORF">SKAU_G00415220</name>
</gene>
<reference evidence="3" key="1">
    <citation type="journal article" date="2023" name="Science">
        <title>Genome structures resolve the early diversification of teleost fishes.</title>
        <authorList>
            <person name="Parey E."/>
            <person name="Louis A."/>
            <person name="Montfort J."/>
            <person name="Bouchez O."/>
            <person name="Roques C."/>
            <person name="Iampietro C."/>
            <person name="Lluch J."/>
            <person name="Castinel A."/>
            <person name="Donnadieu C."/>
            <person name="Desvignes T."/>
            <person name="Floi Bucao C."/>
            <person name="Jouanno E."/>
            <person name="Wen M."/>
            <person name="Mejri S."/>
            <person name="Dirks R."/>
            <person name="Jansen H."/>
            <person name="Henkel C."/>
            <person name="Chen W.J."/>
            <person name="Zahm M."/>
            <person name="Cabau C."/>
            <person name="Klopp C."/>
            <person name="Thompson A.W."/>
            <person name="Robinson-Rechavi M."/>
            <person name="Braasch I."/>
            <person name="Lecointre G."/>
            <person name="Bobe J."/>
            <person name="Postlethwait J.H."/>
            <person name="Berthelot C."/>
            <person name="Roest Crollius H."/>
            <person name="Guiguen Y."/>
        </authorList>
    </citation>
    <scope>NUCLEOTIDE SEQUENCE</scope>
    <source>
        <strain evidence="3">WJC10195</strain>
    </source>
</reference>
<evidence type="ECO:0000313" key="4">
    <source>
        <dbReference type="Proteomes" id="UP001152622"/>
    </source>
</evidence>
<dbReference type="Proteomes" id="UP001152622">
    <property type="component" value="Chromosome 23"/>
</dbReference>
<dbReference type="OrthoDB" id="8953901at2759"/>
<dbReference type="InterPro" id="IPR036397">
    <property type="entry name" value="RNaseH_sf"/>
</dbReference>
<dbReference type="InterPro" id="IPR001584">
    <property type="entry name" value="Integrase_cat-core"/>
</dbReference>
<evidence type="ECO:0000313" key="3">
    <source>
        <dbReference type="EMBL" id="KAJ8333514.1"/>
    </source>
</evidence>
<dbReference type="AlphaFoldDB" id="A0A9Q1E760"/>
<dbReference type="InterPro" id="IPR012337">
    <property type="entry name" value="RNaseH-like_sf"/>
</dbReference>
<dbReference type="Pfam" id="PF17921">
    <property type="entry name" value="Integrase_H2C2"/>
    <property type="match status" value="1"/>
</dbReference>
<feature type="domain" description="Integrase catalytic" evidence="2">
    <location>
        <begin position="133"/>
        <end position="242"/>
    </location>
</feature>
<organism evidence="3 4">
    <name type="scientific">Synaphobranchus kaupii</name>
    <name type="common">Kaup's arrowtooth eel</name>
    <dbReference type="NCBI Taxonomy" id="118154"/>
    <lineage>
        <taxon>Eukaryota</taxon>
        <taxon>Metazoa</taxon>
        <taxon>Chordata</taxon>
        <taxon>Craniata</taxon>
        <taxon>Vertebrata</taxon>
        <taxon>Euteleostomi</taxon>
        <taxon>Actinopterygii</taxon>
        <taxon>Neopterygii</taxon>
        <taxon>Teleostei</taxon>
        <taxon>Anguilliformes</taxon>
        <taxon>Synaphobranchidae</taxon>
        <taxon>Synaphobranchus</taxon>
    </lineage>
</organism>
<comment type="caution">
    <text evidence="3">The sequence shown here is derived from an EMBL/GenBank/DDBJ whole genome shotgun (WGS) entry which is preliminary data.</text>
</comment>
<dbReference type="InterPro" id="IPR050951">
    <property type="entry name" value="Retrovirus_Pol_polyprotein"/>
</dbReference>
<dbReference type="Gene3D" id="3.30.420.10">
    <property type="entry name" value="Ribonuclease H-like superfamily/Ribonuclease H"/>
    <property type="match status" value="1"/>
</dbReference>
<sequence>MVVSLNAIFLYLSQGTYEKDVCKNLRRSIRLASEKFCLRGDSLYYGDRRVILTEEEKVAVLTEFHAGHFGPRRMQEKIAPRFYWRGITQDTLDWVRTCPDCQRFEKLKTEAPELKPIKPVSPWHMVGVDLFGPMLKSTKGTDYFTKWVEARTFAKKTAANVKETEIAFKELRIEHQVSSAYHPQTNGLDERTNQTIKASIGKTIRGQRERWEDNLREIVYANNTCVQASTRYSPFRLMFGREARLFTELTSDCPEVRVASLDPDEDSVEAFVQLRGGQDEKVLGKVICNVERAQERQKLAYRRKMKRGIKRFIITPGMEVLKKDERKKGRPGRTMDPNWSQTTYRVTEVQPNNMVQLETLDGKPLRMKTPYASVKPLRQRTRPGWPTESTSESVLLGDAEMCSSELEEELLESEEEMEGKDVFIADMYAVPKWKHEGIDPLSGLPYTLCICTDAPFHFTMLDMYLIRRWWCVLLMERFEIEGHGQRFAFWTDEASCLLQGILQPVYRVGKQTTIQLPAHIQATDERTATEQALVDFIVKERGAEERLLAVITGKEPSKWLKGFQRKSPTKVPVYLDDDAQQDRLFNYLVTVLNSISPPFVIRDHILFVLEVLFPEVIIGALSALGKMTLQKAADKFSAGTHRQERQGEILIIG</sequence>
<proteinExistence type="predicted"/>
<dbReference type="InterPro" id="IPR041588">
    <property type="entry name" value="Integrase_H2C2"/>
</dbReference>
<dbReference type="GO" id="GO:0015074">
    <property type="term" value="P:DNA integration"/>
    <property type="evidence" value="ECO:0007669"/>
    <property type="project" value="InterPro"/>
</dbReference>
<dbReference type="PROSITE" id="PS50994">
    <property type="entry name" value="INTEGRASE"/>
    <property type="match status" value="1"/>
</dbReference>
<dbReference type="Gene3D" id="1.10.340.70">
    <property type="match status" value="1"/>
</dbReference>
<name>A0A9Q1E760_SYNKA</name>
<dbReference type="PANTHER" id="PTHR37984">
    <property type="entry name" value="PROTEIN CBG26694"/>
    <property type="match status" value="1"/>
</dbReference>
<dbReference type="PANTHER" id="PTHR37984:SF5">
    <property type="entry name" value="PROTEIN NYNRIN-LIKE"/>
    <property type="match status" value="1"/>
</dbReference>
<dbReference type="Pfam" id="PF20886">
    <property type="entry name" value="PWP3A-B_C"/>
    <property type="match status" value="1"/>
</dbReference>
<evidence type="ECO:0000256" key="1">
    <source>
        <dbReference type="ARBA" id="ARBA00039658"/>
    </source>
</evidence>
<accession>A0A9Q1E760</accession>
<protein>
    <recommendedName>
        <fullName evidence="1">Gypsy retrotransposon integrase-like protein 1</fullName>
    </recommendedName>
</protein>
<dbReference type="EMBL" id="JAINUF010000023">
    <property type="protein sequence ID" value="KAJ8333514.1"/>
    <property type="molecule type" value="Genomic_DNA"/>
</dbReference>
<dbReference type="InterPro" id="IPR048795">
    <property type="entry name" value="PWP3A_3B_4_C"/>
</dbReference>
<keyword evidence="4" id="KW-1185">Reference proteome</keyword>